<comment type="caution">
    <text evidence="7">The sequence shown here is derived from an EMBL/GenBank/DDBJ whole genome shotgun (WGS) entry which is preliminary data.</text>
</comment>
<protein>
    <submittedName>
        <fullName evidence="7">YihY/virulence factor BrkB family protein</fullName>
    </submittedName>
</protein>
<proteinExistence type="predicted"/>
<feature type="transmembrane region" description="Helical" evidence="6">
    <location>
        <begin position="38"/>
        <end position="67"/>
    </location>
</feature>
<dbReference type="InterPro" id="IPR017039">
    <property type="entry name" value="Virul_fac_BrkB"/>
</dbReference>
<keyword evidence="4 6" id="KW-1133">Transmembrane helix</keyword>
<gene>
    <name evidence="7" type="ORF">I5731_09045</name>
</gene>
<evidence type="ECO:0000313" key="8">
    <source>
        <dbReference type="Proteomes" id="UP000631694"/>
    </source>
</evidence>
<keyword evidence="5 6" id="KW-0472">Membrane</keyword>
<name>A0A931I298_9HYPH</name>
<evidence type="ECO:0000256" key="6">
    <source>
        <dbReference type="SAM" id="Phobius"/>
    </source>
</evidence>
<comment type="subcellular location">
    <subcellularLocation>
        <location evidence="1">Cell membrane</location>
        <topology evidence="1">Multi-pass membrane protein</topology>
    </subcellularLocation>
</comment>
<evidence type="ECO:0000256" key="5">
    <source>
        <dbReference type="ARBA" id="ARBA00023136"/>
    </source>
</evidence>
<feature type="transmembrane region" description="Helical" evidence="6">
    <location>
        <begin position="244"/>
        <end position="265"/>
    </location>
</feature>
<keyword evidence="2" id="KW-1003">Cell membrane</keyword>
<dbReference type="EMBL" id="JADZLT010000049">
    <property type="protein sequence ID" value="MBH0237965.1"/>
    <property type="molecule type" value="Genomic_DNA"/>
</dbReference>
<feature type="transmembrane region" description="Helical" evidence="6">
    <location>
        <begin position="151"/>
        <end position="174"/>
    </location>
</feature>
<organism evidence="7 8">
    <name type="scientific">Methylobrevis albus</name>
    <dbReference type="NCBI Taxonomy" id="2793297"/>
    <lineage>
        <taxon>Bacteria</taxon>
        <taxon>Pseudomonadati</taxon>
        <taxon>Pseudomonadota</taxon>
        <taxon>Alphaproteobacteria</taxon>
        <taxon>Hyphomicrobiales</taxon>
        <taxon>Pleomorphomonadaceae</taxon>
        <taxon>Methylobrevis</taxon>
    </lineage>
</organism>
<dbReference type="PANTHER" id="PTHR30213:SF0">
    <property type="entry name" value="UPF0761 MEMBRANE PROTEIN YIHY"/>
    <property type="match status" value="1"/>
</dbReference>
<dbReference type="Proteomes" id="UP000631694">
    <property type="component" value="Unassembled WGS sequence"/>
</dbReference>
<feature type="transmembrane region" description="Helical" evidence="6">
    <location>
        <begin position="277"/>
        <end position="303"/>
    </location>
</feature>
<evidence type="ECO:0000256" key="3">
    <source>
        <dbReference type="ARBA" id="ARBA00022692"/>
    </source>
</evidence>
<keyword evidence="3 6" id="KW-0812">Transmembrane</keyword>
<evidence type="ECO:0000313" key="7">
    <source>
        <dbReference type="EMBL" id="MBH0237965.1"/>
    </source>
</evidence>
<dbReference type="PIRSF" id="PIRSF035875">
    <property type="entry name" value="RNase_BN"/>
    <property type="match status" value="1"/>
</dbReference>
<keyword evidence="8" id="KW-1185">Reference proteome</keyword>
<evidence type="ECO:0000256" key="1">
    <source>
        <dbReference type="ARBA" id="ARBA00004651"/>
    </source>
</evidence>
<sequence>MTLSDARSWAVSQPLLRPVLGFARSTWRALDRFNVTDGWAIASHVAMTALMAMFPFLIFLTAFASFLDLSDLAQTGVDLIFEAWPPSVAGPIAGEVRSVLTVRRGDLLTIGILLALYFSSNGVEALRVGLNRAYGVAEHRSYLWLRLQSAGFVLLGSLVLLTLALLVVVGPVLWSTVQHEIALDQLSGLADSSGLSATAPYGFVMSQLGTLVRYSITVVVMAVALFVAHLWLPAGRRKVREVAPGVVLTIVAWILGAVGFGTYLANFGTYASTYAGLAGVMTALVFLYLLAAILLFGASLNAARIEHRLSKKLIEQMDDDAPDQIRPSGAKVEARR</sequence>
<feature type="transmembrane region" description="Helical" evidence="6">
    <location>
        <begin position="211"/>
        <end position="232"/>
    </location>
</feature>
<dbReference type="GO" id="GO:0005886">
    <property type="term" value="C:plasma membrane"/>
    <property type="evidence" value="ECO:0007669"/>
    <property type="project" value="UniProtKB-SubCell"/>
</dbReference>
<dbReference type="RefSeq" id="WP_197311018.1">
    <property type="nucleotide sequence ID" value="NZ_JADZLT010000049.1"/>
</dbReference>
<feature type="transmembrane region" description="Helical" evidence="6">
    <location>
        <begin position="107"/>
        <end position="130"/>
    </location>
</feature>
<dbReference type="AlphaFoldDB" id="A0A931I298"/>
<reference evidence="7" key="1">
    <citation type="submission" date="2020-12" db="EMBL/GenBank/DDBJ databases">
        <title>Methylobrevis albus sp. nov., isolated from fresh water lack sediment.</title>
        <authorList>
            <person name="Zou Q."/>
        </authorList>
    </citation>
    <scope>NUCLEOTIDE SEQUENCE</scope>
    <source>
        <strain evidence="7">L22</strain>
    </source>
</reference>
<accession>A0A931I298</accession>
<dbReference type="Pfam" id="PF03631">
    <property type="entry name" value="Virul_fac_BrkB"/>
    <property type="match status" value="1"/>
</dbReference>
<evidence type="ECO:0000256" key="2">
    <source>
        <dbReference type="ARBA" id="ARBA00022475"/>
    </source>
</evidence>
<dbReference type="PANTHER" id="PTHR30213">
    <property type="entry name" value="INNER MEMBRANE PROTEIN YHJD"/>
    <property type="match status" value="1"/>
</dbReference>
<evidence type="ECO:0000256" key="4">
    <source>
        <dbReference type="ARBA" id="ARBA00022989"/>
    </source>
</evidence>